<proteinExistence type="predicted"/>
<feature type="transmembrane region" description="Helical" evidence="1">
    <location>
        <begin position="295"/>
        <end position="315"/>
    </location>
</feature>
<protein>
    <submittedName>
        <fullName evidence="2">Uncharacterized protein</fullName>
    </submittedName>
</protein>
<feature type="transmembrane region" description="Helical" evidence="1">
    <location>
        <begin position="70"/>
        <end position="92"/>
    </location>
</feature>
<accession>A0A448N2F4</accession>
<feature type="transmembrane region" description="Helical" evidence="1">
    <location>
        <begin position="410"/>
        <end position="427"/>
    </location>
</feature>
<dbReference type="AlphaFoldDB" id="A0A448N2F4"/>
<gene>
    <name evidence="2" type="ORF">NCTC12967_02913</name>
</gene>
<reference evidence="2 3" key="1">
    <citation type="submission" date="2018-12" db="EMBL/GenBank/DDBJ databases">
        <authorList>
            <consortium name="Pathogen Informatics"/>
        </authorList>
    </citation>
    <scope>NUCLEOTIDE SEQUENCE [LARGE SCALE GENOMIC DNA]</scope>
    <source>
        <strain evidence="2 3">NCTC12967</strain>
    </source>
</reference>
<feature type="transmembrane region" description="Helical" evidence="1">
    <location>
        <begin position="469"/>
        <end position="488"/>
    </location>
</feature>
<feature type="transmembrane region" description="Helical" evidence="1">
    <location>
        <begin position="165"/>
        <end position="184"/>
    </location>
</feature>
<keyword evidence="3" id="KW-1185">Reference proteome</keyword>
<feature type="transmembrane region" description="Helical" evidence="1">
    <location>
        <begin position="99"/>
        <end position="120"/>
    </location>
</feature>
<feature type="transmembrane region" description="Helical" evidence="1">
    <location>
        <begin position="126"/>
        <end position="145"/>
    </location>
</feature>
<feature type="transmembrane region" description="Helical" evidence="1">
    <location>
        <begin position="327"/>
        <end position="346"/>
    </location>
</feature>
<feature type="transmembrane region" description="Helical" evidence="1">
    <location>
        <begin position="518"/>
        <end position="538"/>
    </location>
</feature>
<evidence type="ECO:0000313" key="2">
    <source>
        <dbReference type="EMBL" id="VEH71587.1"/>
    </source>
</evidence>
<keyword evidence="1" id="KW-0472">Membrane</keyword>
<organism evidence="2 3">
    <name type="scientific">Arachnia propionica</name>
    <dbReference type="NCBI Taxonomy" id="1750"/>
    <lineage>
        <taxon>Bacteria</taxon>
        <taxon>Bacillati</taxon>
        <taxon>Actinomycetota</taxon>
        <taxon>Actinomycetes</taxon>
        <taxon>Propionibacteriales</taxon>
        <taxon>Propionibacteriaceae</taxon>
        <taxon>Arachnia</taxon>
    </lineage>
</organism>
<dbReference type="GeneID" id="64408320"/>
<keyword evidence="1" id="KW-0812">Transmembrane</keyword>
<dbReference type="EMBL" id="LR134406">
    <property type="protein sequence ID" value="VEH71587.1"/>
    <property type="molecule type" value="Genomic_DNA"/>
</dbReference>
<name>A0A448N2F4_9ACTN</name>
<dbReference type="Proteomes" id="UP000273044">
    <property type="component" value="Chromosome"/>
</dbReference>
<feature type="transmembrane region" description="Helical" evidence="1">
    <location>
        <begin position="224"/>
        <end position="243"/>
    </location>
</feature>
<evidence type="ECO:0000313" key="3">
    <source>
        <dbReference type="Proteomes" id="UP000273044"/>
    </source>
</evidence>
<feature type="transmembrane region" description="Helical" evidence="1">
    <location>
        <begin position="190"/>
        <end position="217"/>
    </location>
</feature>
<keyword evidence="1" id="KW-1133">Transmembrane helix</keyword>
<dbReference type="RefSeq" id="WP_061787525.1">
    <property type="nucleotide sequence ID" value="NZ_LR134406.1"/>
</dbReference>
<feature type="transmembrane region" description="Helical" evidence="1">
    <location>
        <begin position="374"/>
        <end position="403"/>
    </location>
</feature>
<feature type="transmembrane region" description="Helical" evidence="1">
    <location>
        <begin position="495"/>
        <end position="512"/>
    </location>
</feature>
<feature type="transmembrane region" description="Helical" evidence="1">
    <location>
        <begin position="46"/>
        <end position="64"/>
    </location>
</feature>
<sequence length="719" mass="77155">MSIDSRKGGEKATAVPARVSIIPDPEMEPVAITSVAKDDEDLLNRFWVALLVAFLGVVGTMLTITGGNGGFQGVLVALLLHTVPGLAIGVVYRLRGLDLILSWFVGSLAVLILCSLPMALTSFWHPRVMATLILLASTAVAVWVACKRPPTLEATWVRRTGRAMIGPIGLATAGFLIAVLAAAAQPQSPALYGAALAAGPLWFLGLGAIVFAVCWAFSSVGGRSWSIVLLATVVPMSQAVMYGTPTVQVAARHIGLVNLLIANGGLDREAGIYQAYSGLFASSALVQQAAGWPDLMMYAAVFGAVGAGVNCLAVAQLARYFVDDERAWWAGLVFALGSSLTTSFYAPQVAGLAFVTTATTALLRNSAGLKWSRVWAALALSITVAPTHQLSPFLAMLICIALVVVRLMKLWWSPVVLVAPAVVWALLNRGVLKSYVSLGELFNIFSNFKTPSRPSSSALTADLVNRVTFWVPSIALVCIGVAALVALIRFHNRMTLGLALAAASPVGLFAANSYGSEGIFRVSLFCLPWLAIIGSINLPRTGRRFWTVPWHPIRNAGVVALTAVFVVGTTGMDYTRVINPENVKAVTWVEEHVTADTQVFTLGSELAEPLHLLGKNMFYLSRELVLRDKTTEVYPSRAGADYDPQADLNMLMRYWMEVPARVRYVLASDRMKAFDERYGQQLASDQARLEQALRKTPGVTVAYQGDGVAVYELPESSVS</sequence>
<evidence type="ECO:0000256" key="1">
    <source>
        <dbReference type="SAM" id="Phobius"/>
    </source>
</evidence>